<evidence type="ECO:0000256" key="1">
    <source>
        <dbReference type="SAM" id="MobiDB-lite"/>
    </source>
</evidence>
<feature type="compositionally biased region" description="Low complexity" evidence="1">
    <location>
        <begin position="162"/>
        <end position="173"/>
    </location>
</feature>
<feature type="region of interest" description="Disordered" evidence="1">
    <location>
        <begin position="136"/>
        <end position="181"/>
    </location>
</feature>
<evidence type="ECO:0000313" key="2">
    <source>
        <dbReference type="EMBL" id="CAK0909861.1"/>
    </source>
</evidence>
<dbReference type="Proteomes" id="UP001189429">
    <property type="component" value="Unassembled WGS sequence"/>
</dbReference>
<name>A0ABN9YAW1_9DINO</name>
<comment type="caution">
    <text evidence="2">The sequence shown here is derived from an EMBL/GenBank/DDBJ whole genome shotgun (WGS) entry which is preliminary data.</text>
</comment>
<evidence type="ECO:0000313" key="3">
    <source>
        <dbReference type="Proteomes" id="UP001189429"/>
    </source>
</evidence>
<gene>
    <name evidence="2" type="ORF">PCOR1329_LOCUS84174</name>
</gene>
<keyword evidence="3" id="KW-1185">Reference proteome</keyword>
<feature type="compositionally biased region" description="Acidic residues" evidence="1">
    <location>
        <begin position="77"/>
        <end position="88"/>
    </location>
</feature>
<protein>
    <submittedName>
        <fullName evidence="2">Uncharacterized protein</fullName>
    </submittedName>
</protein>
<organism evidence="2 3">
    <name type="scientific">Prorocentrum cordatum</name>
    <dbReference type="NCBI Taxonomy" id="2364126"/>
    <lineage>
        <taxon>Eukaryota</taxon>
        <taxon>Sar</taxon>
        <taxon>Alveolata</taxon>
        <taxon>Dinophyceae</taxon>
        <taxon>Prorocentrales</taxon>
        <taxon>Prorocentraceae</taxon>
        <taxon>Prorocentrum</taxon>
    </lineage>
</organism>
<dbReference type="EMBL" id="CAUYUJ010022281">
    <property type="protein sequence ID" value="CAK0909861.1"/>
    <property type="molecule type" value="Genomic_DNA"/>
</dbReference>
<accession>A0ABN9YAW1</accession>
<feature type="compositionally biased region" description="Basic residues" evidence="1">
    <location>
        <begin position="147"/>
        <end position="156"/>
    </location>
</feature>
<sequence length="233" mass="26624">MRQKQLRYDISLKKMVPVDYSLVKATFESLRVAVRLQRIDAWFEEAHPTWGQLISEDAAWRGRLEDQHKLPLHDTHSDEEEEEQEPDAPEPLKPDSQRQAMAFAEKERRKHGPFLSEIRAGFLDWRWTHLPSALPGGGAGGLPSPQRHPRAPRARVRGGQAGLQAASEAAAARPRGRCRGSVRARRGPARRAFRGGRVAPCRLWFCCLLWRREDGLSMRFRASSRMFPPSHRL</sequence>
<reference evidence="2" key="1">
    <citation type="submission" date="2023-10" db="EMBL/GenBank/DDBJ databases">
        <authorList>
            <person name="Chen Y."/>
            <person name="Shah S."/>
            <person name="Dougan E. K."/>
            <person name="Thang M."/>
            <person name="Chan C."/>
        </authorList>
    </citation>
    <scope>NUCLEOTIDE SEQUENCE [LARGE SCALE GENOMIC DNA]</scope>
</reference>
<proteinExistence type="predicted"/>
<feature type="region of interest" description="Disordered" evidence="1">
    <location>
        <begin position="73"/>
        <end position="96"/>
    </location>
</feature>